<evidence type="ECO:0000259" key="1">
    <source>
        <dbReference type="Pfam" id="PF01248"/>
    </source>
</evidence>
<comment type="caution">
    <text evidence="2">The sequence shown here is derived from an EMBL/GenBank/DDBJ whole genome shotgun (WGS) entry which is preliminary data.</text>
</comment>
<gene>
    <name evidence="2" type="ORF">GOQ27_05990</name>
</gene>
<accession>A0A942USY7</accession>
<dbReference type="AlphaFoldDB" id="A0A942USY7"/>
<evidence type="ECO:0000313" key="2">
    <source>
        <dbReference type="EMBL" id="MBS4538003.1"/>
    </source>
</evidence>
<dbReference type="EMBL" id="WSFT01000026">
    <property type="protein sequence ID" value="MBS4538003.1"/>
    <property type="molecule type" value="Genomic_DNA"/>
</dbReference>
<dbReference type="InterPro" id="IPR004038">
    <property type="entry name" value="Ribosomal_eL8/eL30/eS12/Gad45"/>
</dbReference>
<dbReference type="Proteomes" id="UP000724672">
    <property type="component" value="Unassembled WGS sequence"/>
</dbReference>
<feature type="domain" description="Ribosomal protein eL8/eL30/eS12/Gadd45" evidence="1">
    <location>
        <begin position="9"/>
        <end position="79"/>
    </location>
</feature>
<keyword evidence="3" id="KW-1185">Reference proteome</keyword>
<protein>
    <submittedName>
        <fullName evidence="2">Ribosomal L7Ae/L30e/S12e/Gadd45 family protein</fullName>
    </submittedName>
</protein>
<dbReference type="RefSeq" id="WP_203365933.1">
    <property type="nucleotide sequence ID" value="NZ_WSFT01000026.1"/>
</dbReference>
<proteinExistence type="predicted"/>
<dbReference type="Gene3D" id="3.30.1330.30">
    <property type="match status" value="1"/>
</dbReference>
<dbReference type="Pfam" id="PF01248">
    <property type="entry name" value="Ribosomal_L7Ae"/>
    <property type="match status" value="1"/>
</dbReference>
<reference evidence="2" key="1">
    <citation type="submission" date="2019-12" db="EMBL/GenBank/DDBJ databases">
        <title>Clostridiaceae gen. nov. sp. nov., isolated from sediment in Xinjiang, China.</title>
        <authorList>
            <person name="Zhang R."/>
        </authorList>
    </citation>
    <scope>NUCLEOTIDE SEQUENCE</scope>
    <source>
        <strain evidence="2">D2Q-11</strain>
    </source>
</reference>
<evidence type="ECO:0000313" key="3">
    <source>
        <dbReference type="Proteomes" id="UP000724672"/>
    </source>
</evidence>
<dbReference type="SUPFAM" id="SSF55315">
    <property type="entry name" value="L30e-like"/>
    <property type="match status" value="1"/>
</dbReference>
<organism evidence="2 3">
    <name type="scientific">Anaeromonas frigoriresistens</name>
    <dbReference type="NCBI Taxonomy" id="2683708"/>
    <lineage>
        <taxon>Bacteria</taxon>
        <taxon>Bacillati</taxon>
        <taxon>Bacillota</taxon>
        <taxon>Tissierellia</taxon>
        <taxon>Tissierellales</taxon>
        <taxon>Thermohalobacteraceae</taxon>
        <taxon>Anaeromonas</taxon>
    </lineage>
</organism>
<sequence>MLSGLNDKNKVVGSKQAKRFLAKDAVSSIYIAKDADRKVTDELIQIANEKSVEVIFIDSMKELGEACEIDVNAATVAILK</sequence>
<dbReference type="InterPro" id="IPR029064">
    <property type="entry name" value="Ribosomal_eL30-like_sf"/>
</dbReference>
<name>A0A942USY7_9FIRM</name>